<name>A0A8S3T5M2_MYTED</name>
<accession>A0A8S3T5M2</accession>
<sequence>MNNGYAIYVWRDGYDPTIPGCSQSDFLNWDKHSKCFTHTWDTHSRRQWLWNTCKVQGREIRKIFLADVHHKLRDGFNAKSCGIPGIQLIKQTLSEGHSTVPGLQVYALFAVSDIDVSEKNLIKHVEQQEDNRESEDGESDSTESYDLNEEVGDESKDFIDDEDKDFIDDEEASSENENEDFSDDEDSDYSEEDTDD</sequence>
<evidence type="ECO:0000313" key="2">
    <source>
        <dbReference type="EMBL" id="CAG2226807.1"/>
    </source>
</evidence>
<dbReference type="EMBL" id="CAJPWZ010001938">
    <property type="protein sequence ID" value="CAG2226807.1"/>
    <property type="molecule type" value="Genomic_DNA"/>
</dbReference>
<keyword evidence="3" id="KW-1185">Reference proteome</keyword>
<comment type="caution">
    <text evidence="2">The sequence shown here is derived from an EMBL/GenBank/DDBJ whole genome shotgun (WGS) entry which is preliminary data.</text>
</comment>
<dbReference type="OrthoDB" id="6061133at2759"/>
<reference evidence="2" key="1">
    <citation type="submission" date="2021-03" db="EMBL/GenBank/DDBJ databases">
        <authorList>
            <person name="Bekaert M."/>
        </authorList>
    </citation>
    <scope>NUCLEOTIDE SEQUENCE</scope>
</reference>
<feature type="region of interest" description="Disordered" evidence="1">
    <location>
        <begin position="125"/>
        <end position="196"/>
    </location>
</feature>
<evidence type="ECO:0000256" key="1">
    <source>
        <dbReference type="SAM" id="MobiDB-lite"/>
    </source>
</evidence>
<protein>
    <submittedName>
        <fullName evidence="2">Uncharacterized protein</fullName>
    </submittedName>
</protein>
<feature type="compositionally biased region" description="Acidic residues" evidence="1">
    <location>
        <begin position="132"/>
        <end position="152"/>
    </location>
</feature>
<dbReference type="Proteomes" id="UP000683360">
    <property type="component" value="Unassembled WGS sequence"/>
</dbReference>
<feature type="compositionally biased region" description="Acidic residues" evidence="1">
    <location>
        <begin position="159"/>
        <end position="196"/>
    </location>
</feature>
<organism evidence="2 3">
    <name type="scientific">Mytilus edulis</name>
    <name type="common">Blue mussel</name>
    <dbReference type="NCBI Taxonomy" id="6550"/>
    <lineage>
        <taxon>Eukaryota</taxon>
        <taxon>Metazoa</taxon>
        <taxon>Spiralia</taxon>
        <taxon>Lophotrochozoa</taxon>
        <taxon>Mollusca</taxon>
        <taxon>Bivalvia</taxon>
        <taxon>Autobranchia</taxon>
        <taxon>Pteriomorphia</taxon>
        <taxon>Mytilida</taxon>
        <taxon>Mytiloidea</taxon>
        <taxon>Mytilidae</taxon>
        <taxon>Mytilinae</taxon>
        <taxon>Mytilus</taxon>
    </lineage>
</organism>
<evidence type="ECO:0000313" key="3">
    <source>
        <dbReference type="Proteomes" id="UP000683360"/>
    </source>
</evidence>
<dbReference type="AlphaFoldDB" id="A0A8S3T5M2"/>
<proteinExistence type="predicted"/>
<gene>
    <name evidence="2" type="ORF">MEDL_39865</name>
</gene>